<proteinExistence type="predicted"/>
<feature type="transmembrane region" description="Helical" evidence="1">
    <location>
        <begin position="181"/>
        <end position="198"/>
    </location>
</feature>
<dbReference type="AlphaFoldDB" id="A0A915D8H8"/>
<reference evidence="3" key="1">
    <citation type="submission" date="2022-11" db="UniProtKB">
        <authorList>
            <consortium name="WormBaseParasite"/>
        </authorList>
    </citation>
    <scope>IDENTIFICATION</scope>
</reference>
<feature type="transmembrane region" description="Helical" evidence="1">
    <location>
        <begin position="104"/>
        <end position="122"/>
    </location>
</feature>
<sequence length="235" mass="25329">MHYAAIKSELVGSKGQKVISAKAMQIQTGRWSKDCNVAETGLGGDKRAEQASLPITTIEKEDSEESAEEGGLKPSLTLFDGVMVMLGALLALESSYHLKECMKTLFLLVFLWLFGSFAVDSLPSELIAMRSSAHSSVNLECVIVRPSVLPLLQPAIPCSSVVSCCVIILLCLINLFTITKLAALALIIGTGLILIAIGDPYRDSFEDMFDVPQLELEVLRLHSTLDFGPTTAGII</sequence>
<keyword evidence="1" id="KW-1133">Transmembrane helix</keyword>
<evidence type="ECO:0000256" key="1">
    <source>
        <dbReference type="SAM" id="Phobius"/>
    </source>
</evidence>
<keyword evidence="1" id="KW-0472">Membrane</keyword>
<feature type="transmembrane region" description="Helical" evidence="1">
    <location>
        <begin position="154"/>
        <end position="176"/>
    </location>
</feature>
<keyword evidence="1" id="KW-0812">Transmembrane</keyword>
<organism evidence="2 3">
    <name type="scientific">Ditylenchus dipsaci</name>
    <dbReference type="NCBI Taxonomy" id="166011"/>
    <lineage>
        <taxon>Eukaryota</taxon>
        <taxon>Metazoa</taxon>
        <taxon>Ecdysozoa</taxon>
        <taxon>Nematoda</taxon>
        <taxon>Chromadorea</taxon>
        <taxon>Rhabditida</taxon>
        <taxon>Tylenchina</taxon>
        <taxon>Tylenchomorpha</taxon>
        <taxon>Sphaerularioidea</taxon>
        <taxon>Anguinidae</taxon>
        <taxon>Anguininae</taxon>
        <taxon>Ditylenchus</taxon>
    </lineage>
</organism>
<evidence type="ECO:0000313" key="2">
    <source>
        <dbReference type="Proteomes" id="UP000887574"/>
    </source>
</evidence>
<keyword evidence="2" id="KW-1185">Reference proteome</keyword>
<feature type="transmembrane region" description="Helical" evidence="1">
    <location>
        <begin position="75"/>
        <end position="92"/>
    </location>
</feature>
<dbReference type="Proteomes" id="UP000887574">
    <property type="component" value="Unplaced"/>
</dbReference>
<protein>
    <submittedName>
        <fullName evidence="3">Uncharacterized protein</fullName>
    </submittedName>
</protein>
<evidence type="ECO:0000313" key="3">
    <source>
        <dbReference type="WBParaSite" id="jg16859"/>
    </source>
</evidence>
<name>A0A915D8H8_9BILA</name>
<accession>A0A915D8H8</accession>
<dbReference type="WBParaSite" id="jg16859">
    <property type="protein sequence ID" value="jg16859"/>
    <property type="gene ID" value="jg16859"/>
</dbReference>